<protein>
    <recommendedName>
        <fullName evidence="1">Thiaminase-2/PQQC domain-containing protein</fullName>
    </recommendedName>
</protein>
<feature type="domain" description="Thiaminase-2/PQQC" evidence="1">
    <location>
        <begin position="55"/>
        <end position="245"/>
    </location>
</feature>
<evidence type="ECO:0000313" key="2">
    <source>
        <dbReference type="EMBL" id="MFA0810239.1"/>
    </source>
</evidence>
<dbReference type="Proteomes" id="UP001569428">
    <property type="component" value="Unassembled WGS sequence"/>
</dbReference>
<reference evidence="2 3" key="1">
    <citation type="submission" date="2024-08" db="EMBL/GenBank/DDBJ databases">
        <authorList>
            <person name="Ishaq N."/>
        </authorList>
    </citation>
    <scope>NUCLEOTIDE SEQUENCE [LARGE SCALE GENOMIC DNA]</scope>
    <source>
        <strain evidence="2 3">DSM 18651</strain>
    </source>
</reference>
<dbReference type="RefSeq" id="WP_371837846.1">
    <property type="nucleotide sequence ID" value="NZ_JBGMEK010000006.1"/>
</dbReference>
<dbReference type="EMBL" id="JBGMEK010000006">
    <property type="protein sequence ID" value="MFA0810239.1"/>
    <property type="molecule type" value="Genomic_DNA"/>
</dbReference>
<gene>
    <name evidence="2" type="ORF">ACCI49_04840</name>
</gene>
<evidence type="ECO:0000259" key="1">
    <source>
        <dbReference type="Pfam" id="PF03070"/>
    </source>
</evidence>
<organism evidence="2 3">
    <name type="scientific">Microbulbifer epialgicus</name>
    <dbReference type="NCBI Taxonomy" id="393907"/>
    <lineage>
        <taxon>Bacteria</taxon>
        <taxon>Pseudomonadati</taxon>
        <taxon>Pseudomonadota</taxon>
        <taxon>Gammaproteobacteria</taxon>
        <taxon>Cellvibrionales</taxon>
        <taxon>Microbulbiferaceae</taxon>
        <taxon>Microbulbifer</taxon>
    </lineage>
</organism>
<dbReference type="Pfam" id="PF03070">
    <property type="entry name" value="TENA_THI-4"/>
    <property type="match status" value="1"/>
</dbReference>
<keyword evidence="3" id="KW-1185">Reference proteome</keyword>
<dbReference type="SUPFAM" id="SSF48613">
    <property type="entry name" value="Heme oxygenase-like"/>
    <property type="match status" value="1"/>
</dbReference>
<dbReference type="Gene3D" id="1.20.910.10">
    <property type="entry name" value="Heme oxygenase-like"/>
    <property type="match status" value="1"/>
</dbReference>
<comment type="caution">
    <text evidence="2">The sequence shown here is derived from an EMBL/GenBank/DDBJ whole genome shotgun (WGS) entry which is preliminary data.</text>
</comment>
<evidence type="ECO:0000313" key="3">
    <source>
        <dbReference type="Proteomes" id="UP001569428"/>
    </source>
</evidence>
<name>A0ABV4NW49_9GAMM</name>
<accession>A0ABV4NW49</accession>
<proteinExistence type="predicted"/>
<sequence>MNSQYLLKSAGIIAFFILTIGQAIAATVDENLQRARTLIQGLEKKYLSNEVPIVIQKLEKNVLPNSILQAFALEQHLIIQSDLRNNALTLHRFGGSPSENVRQFFTRLVANEVKASEQLPALAQAFNISPRQVEQYQPLAGAQAYAAYTTWLANYALPAEIAAALLINFQSFGLNVGRMAKELKKNTGMSDSQLAFLVNFSKLPPGFREQAVNIVARGLASGVGESNIETCVRLIQSYEKEFWRALENANSVNRDLRN</sequence>
<dbReference type="InterPro" id="IPR004305">
    <property type="entry name" value="Thiaminase-2/PQQC"/>
</dbReference>
<dbReference type="InterPro" id="IPR016084">
    <property type="entry name" value="Haem_Oase-like_multi-hlx"/>
</dbReference>